<dbReference type="AlphaFoldDB" id="A0A8J4DGB7"/>
<comment type="caution">
    <text evidence="4">The sequence shown here is derived from an EMBL/GenBank/DDBJ whole genome shotgun (WGS) entry which is preliminary data.</text>
</comment>
<comment type="catalytic activity">
    <reaction evidence="2">
        <text>oxidized coenzyme F420-(gamma-L-Glu)(n) + a quinol + H(+) = reduced coenzyme F420-(gamma-L-Glu)(n) + a quinone</text>
        <dbReference type="Rhea" id="RHEA:39663"/>
        <dbReference type="Rhea" id="RHEA-COMP:12939"/>
        <dbReference type="Rhea" id="RHEA-COMP:14378"/>
        <dbReference type="ChEBI" id="CHEBI:15378"/>
        <dbReference type="ChEBI" id="CHEBI:24646"/>
        <dbReference type="ChEBI" id="CHEBI:132124"/>
        <dbReference type="ChEBI" id="CHEBI:133980"/>
        <dbReference type="ChEBI" id="CHEBI:139511"/>
    </reaction>
</comment>
<evidence type="ECO:0000256" key="2">
    <source>
        <dbReference type="ARBA" id="ARBA00049106"/>
    </source>
</evidence>
<dbReference type="Proteomes" id="UP000652013">
    <property type="component" value="Unassembled WGS sequence"/>
</dbReference>
<dbReference type="GO" id="GO:0016491">
    <property type="term" value="F:oxidoreductase activity"/>
    <property type="evidence" value="ECO:0007669"/>
    <property type="project" value="InterPro"/>
</dbReference>
<dbReference type="EMBL" id="BOOY01000002">
    <property type="protein sequence ID" value="GIJ01046.1"/>
    <property type="molecule type" value="Genomic_DNA"/>
</dbReference>
<dbReference type="SUPFAM" id="SSF50475">
    <property type="entry name" value="FMN-binding split barrel"/>
    <property type="match status" value="1"/>
</dbReference>
<name>A0A8J4DGB7_9ACTN</name>
<evidence type="ECO:0000256" key="1">
    <source>
        <dbReference type="ARBA" id="ARBA00008710"/>
    </source>
</evidence>
<dbReference type="InterPro" id="IPR012312">
    <property type="entry name" value="Hemerythrin-like"/>
</dbReference>
<dbReference type="Gene3D" id="1.20.120.520">
    <property type="entry name" value="nmb1532 protein domain like"/>
    <property type="match status" value="1"/>
</dbReference>
<feature type="domain" description="Hemerythrin-like" evidence="3">
    <location>
        <begin position="149"/>
        <end position="273"/>
    </location>
</feature>
<dbReference type="InterPro" id="IPR012349">
    <property type="entry name" value="Split_barrel_FMN-bd"/>
</dbReference>
<proteinExistence type="inferred from homology"/>
<evidence type="ECO:0000313" key="4">
    <source>
        <dbReference type="EMBL" id="GIJ01046.1"/>
    </source>
</evidence>
<evidence type="ECO:0000259" key="3">
    <source>
        <dbReference type="Pfam" id="PF01814"/>
    </source>
</evidence>
<protein>
    <submittedName>
        <fullName evidence="4">Cation-binding protein</fullName>
    </submittedName>
</protein>
<dbReference type="Pfam" id="PF01814">
    <property type="entry name" value="Hemerythrin"/>
    <property type="match status" value="1"/>
</dbReference>
<dbReference type="RefSeq" id="WP_203936373.1">
    <property type="nucleotide sequence ID" value="NZ_BAAAGJ010000005.1"/>
</dbReference>
<dbReference type="CDD" id="cd12108">
    <property type="entry name" value="Hr-like"/>
    <property type="match status" value="1"/>
</dbReference>
<reference evidence="4" key="1">
    <citation type="submission" date="2021-01" db="EMBL/GenBank/DDBJ databases">
        <title>Whole genome shotgun sequence of Spirilliplanes yamanashiensis NBRC 15828.</title>
        <authorList>
            <person name="Komaki H."/>
            <person name="Tamura T."/>
        </authorList>
    </citation>
    <scope>NUCLEOTIDE SEQUENCE</scope>
    <source>
        <strain evidence="4">NBRC 15828</strain>
    </source>
</reference>
<gene>
    <name evidence="4" type="ORF">Sya03_03980</name>
</gene>
<evidence type="ECO:0000313" key="5">
    <source>
        <dbReference type="Proteomes" id="UP000652013"/>
    </source>
</evidence>
<dbReference type="InterPro" id="IPR004378">
    <property type="entry name" value="F420H2_quin_Rdtase"/>
</dbReference>
<accession>A0A8J4DGB7</accession>
<dbReference type="Pfam" id="PF04075">
    <property type="entry name" value="F420H2_quin_red"/>
    <property type="match status" value="1"/>
</dbReference>
<sequence>MPDFNQQIIAEFRATGGRVGGWLADSRLLLLTTTGARSGAPHTVPVGYLPDGERQLVIGSAGGSSRHPAWFHNLVAHPRATVEDGIFTYEVTATVLTGAERDAVFARAVEADPGWGAYEETSGRTLPVVALERVPGPPVPPGTPFGTGLRMIHDAFRRELELIRAEVARAEGPTLGAQLRVNCLTLCQGLEFHHTMEDRGMFPAVAAQRPDLADVMARLRREHEVVAALLADLQAAVSRDDPDRAAVRRDVERLTAQVEAHLAYEEEHLVPVLNG</sequence>
<organism evidence="4 5">
    <name type="scientific">Spirilliplanes yamanashiensis</name>
    <dbReference type="NCBI Taxonomy" id="42233"/>
    <lineage>
        <taxon>Bacteria</taxon>
        <taxon>Bacillati</taxon>
        <taxon>Actinomycetota</taxon>
        <taxon>Actinomycetes</taxon>
        <taxon>Micromonosporales</taxon>
        <taxon>Micromonosporaceae</taxon>
        <taxon>Spirilliplanes</taxon>
    </lineage>
</organism>
<keyword evidence="5" id="KW-1185">Reference proteome</keyword>
<dbReference type="Gene3D" id="2.30.110.10">
    <property type="entry name" value="Electron Transport, Fmn-binding Protein, Chain A"/>
    <property type="match status" value="1"/>
</dbReference>
<dbReference type="PANTHER" id="PTHR39428">
    <property type="entry name" value="F420H(2)-DEPENDENT QUINONE REDUCTASE RV1261C"/>
    <property type="match status" value="1"/>
</dbReference>
<dbReference type="PANTHER" id="PTHR39428:SF1">
    <property type="entry name" value="F420H(2)-DEPENDENT QUINONE REDUCTASE RV1261C"/>
    <property type="match status" value="1"/>
</dbReference>
<dbReference type="NCBIfam" id="TIGR00026">
    <property type="entry name" value="hi_GC_TIGR00026"/>
    <property type="match status" value="1"/>
</dbReference>
<comment type="similarity">
    <text evidence="1">Belongs to the F420H(2)-dependent quinone reductase family.</text>
</comment>
<dbReference type="GO" id="GO:0070967">
    <property type="term" value="F:coenzyme F420 binding"/>
    <property type="evidence" value="ECO:0007669"/>
    <property type="project" value="TreeGrafter"/>
</dbReference>
<dbReference type="GO" id="GO:0005886">
    <property type="term" value="C:plasma membrane"/>
    <property type="evidence" value="ECO:0007669"/>
    <property type="project" value="TreeGrafter"/>
</dbReference>